<keyword evidence="4" id="KW-0812">Transmembrane</keyword>
<name>A0A8B9ID77_9AVES</name>
<keyword evidence="4" id="KW-1133">Transmembrane helix</keyword>
<feature type="repeat" description="ANK" evidence="3">
    <location>
        <begin position="185"/>
        <end position="217"/>
    </location>
</feature>
<feature type="repeat" description="ANK" evidence="3">
    <location>
        <begin position="89"/>
        <end position="121"/>
    </location>
</feature>
<accession>A0A8B9ID77</accession>
<dbReference type="GeneTree" id="ENSGT00940000165489"/>
<dbReference type="Pfam" id="PF00023">
    <property type="entry name" value="Ank"/>
    <property type="match status" value="1"/>
</dbReference>
<dbReference type="PROSITE" id="PS50297">
    <property type="entry name" value="ANK_REP_REGION"/>
    <property type="match status" value="6"/>
</dbReference>
<feature type="repeat" description="ANK" evidence="3">
    <location>
        <begin position="155"/>
        <end position="180"/>
    </location>
</feature>
<dbReference type="InterPro" id="IPR002110">
    <property type="entry name" value="Ankyrin_rpt"/>
</dbReference>
<feature type="repeat" description="ANK" evidence="3">
    <location>
        <begin position="287"/>
        <end position="308"/>
    </location>
</feature>
<evidence type="ECO:0000256" key="2">
    <source>
        <dbReference type="ARBA" id="ARBA00023043"/>
    </source>
</evidence>
<evidence type="ECO:0000256" key="4">
    <source>
        <dbReference type="SAM" id="Phobius"/>
    </source>
</evidence>
<keyword evidence="2 3" id="KW-0040">ANK repeat</keyword>
<sequence length="324" mass="35570">MLGFPSILSRKCPREPKKLLAGTHSAAAHAVSAEDWAIKTRKRETQLSRAAKPRKGHSDRGIFGAAAKGCLSELEKTLKDNDINALNSSRETLLHVAATNGHLAIMEYLISKGAKPDVKDKKGRTPLHRAAEKGHGDAVKVLLRCGASMYSLDKEGKMPLHVAAQNSHGHILKVLLREEARSYRNQHNFLHRAALKDDSSLVKMLLKSGASIDGKDGRGQTALSYALSRGFENTAKVLLEAGARVDSSMAERAFNSNHPSIFKMLLGYSKDLPSDLMESTLFKAVQKNLTPLHAAAERGHLSVVRVLILFLMCFYVLFCFFFSV</sequence>
<evidence type="ECO:0000256" key="3">
    <source>
        <dbReference type="PROSITE-ProRule" id="PRU00023"/>
    </source>
</evidence>
<feature type="repeat" description="ANK" evidence="3">
    <location>
        <begin position="122"/>
        <end position="154"/>
    </location>
</feature>
<dbReference type="PROSITE" id="PS50088">
    <property type="entry name" value="ANK_REPEAT"/>
    <property type="match status" value="6"/>
</dbReference>
<dbReference type="SMART" id="SM00248">
    <property type="entry name" value="ANK"/>
    <property type="match status" value="6"/>
</dbReference>
<keyword evidence="1" id="KW-0677">Repeat</keyword>
<reference evidence="5" key="2">
    <citation type="submission" date="2025-09" db="UniProtKB">
        <authorList>
            <consortium name="Ensembl"/>
        </authorList>
    </citation>
    <scope>IDENTIFICATION</scope>
</reference>
<dbReference type="SUPFAM" id="SSF48403">
    <property type="entry name" value="Ankyrin repeat"/>
    <property type="match status" value="1"/>
</dbReference>
<reference evidence="5" key="1">
    <citation type="submission" date="2025-08" db="UniProtKB">
        <authorList>
            <consortium name="Ensembl"/>
        </authorList>
    </citation>
    <scope>IDENTIFICATION</scope>
</reference>
<keyword evidence="4" id="KW-0472">Membrane</keyword>
<feature type="transmembrane region" description="Helical" evidence="4">
    <location>
        <begin position="303"/>
        <end position="322"/>
    </location>
</feature>
<dbReference type="PRINTS" id="PR01415">
    <property type="entry name" value="ANKYRIN"/>
</dbReference>
<dbReference type="Proteomes" id="UP000694426">
    <property type="component" value="Unplaced"/>
</dbReference>
<keyword evidence="6" id="KW-1185">Reference proteome</keyword>
<protein>
    <submittedName>
        <fullName evidence="5">Uncharacterized protein</fullName>
    </submittedName>
</protein>
<dbReference type="PANTHER" id="PTHR24198:SF194">
    <property type="entry name" value="INVERSIN-A"/>
    <property type="match status" value="1"/>
</dbReference>
<feature type="repeat" description="ANK" evidence="3">
    <location>
        <begin position="218"/>
        <end position="250"/>
    </location>
</feature>
<organism evidence="5 6">
    <name type="scientific">Anser brachyrhynchus</name>
    <name type="common">Pink-footed goose</name>
    <dbReference type="NCBI Taxonomy" id="132585"/>
    <lineage>
        <taxon>Eukaryota</taxon>
        <taxon>Metazoa</taxon>
        <taxon>Chordata</taxon>
        <taxon>Craniata</taxon>
        <taxon>Vertebrata</taxon>
        <taxon>Euteleostomi</taxon>
        <taxon>Archelosauria</taxon>
        <taxon>Archosauria</taxon>
        <taxon>Dinosauria</taxon>
        <taxon>Saurischia</taxon>
        <taxon>Theropoda</taxon>
        <taxon>Coelurosauria</taxon>
        <taxon>Aves</taxon>
        <taxon>Neognathae</taxon>
        <taxon>Galloanserae</taxon>
        <taxon>Anseriformes</taxon>
        <taxon>Anatidae</taxon>
        <taxon>Anserinae</taxon>
        <taxon>Anser</taxon>
    </lineage>
</organism>
<dbReference type="InterPro" id="IPR036770">
    <property type="entry name" value="Ankyrin_rpt-contain_sf"/>
</dbReference>
<proteinExistence type="predicted"/>
<dbReference type="AlphaFoldDB" id="A0A8B9ID77"/>
<dbReference type="PANTHER" id="PTHR24198">
    <property type="entry name" value="ANKYRIN REPEAT AND PROTEIN KINASE DOMAIN-CONTAINING PROTEIN"/>
    <property type="match status" value="1"/>
</dbReference>
<evidence type="ECO:0000313" key="6">
    <source>
        <dbReference type="Proteomes" id="UP000694426"/>
    </source>
</evidence>
<evidence type="ECO:0000313" key="5">
    <source>
        <dbReference type="Ensembl" id="ENSABRP00000026938.1"/>
    </source>
</evidence>
<dbReference type="Pfam" id="PF12796">
    <property type="entry name" value="Ank_2"/>
    <property type="match status" value="2"/>
</dbReference>
<dbReference type="Ensembl" id="ENSABRT00000037671.1">
    <property type="protein sequence ID" value="ENSABRP00000026938.1"/>
    <property type="gene ID" value="ENSABRG00000022468.1"/>
</dbReference>
<evidence type="ECO:0000256" key="1">
    <source>
        <dbReference type="ARBA" id="ARBA00022737"/>
    </source>
</evidence>
<dbReference type="Gene3D" id="1.25.40.20">
    <property type="entry name" value="Ankyrin repeat-containing domain"/>
    <property type="match status" value="3"/>
</dbReference>